<protein>
    <submittedName>
        <fullName evidence="2">Uncharacterized protein</fullName>
    </submittedName>
</protein>
<evidence type="ECO:0000313" key="3">
    <source>
        <dbReference type="Proteomes" id="UP000036403"/>
    </source>
</evidence>
<dbReference type="SUPFAM" id="SSF56672">
    <property type="entry name" value="DNA/RNA polymerases"/>
    <property type="match status" value="1"/>
</dbReference>
<reference evidence="2 3" key="1">
    <citation type="submission" date="2015-04" db="EMBL/GenBank/DDBJ databases">
        <title>Lasius niger genome sequencing.</title>
        <authorList>
            <person name="Konorov E.A."/>
            <person name="Nikitin M.A."/>
            <person name="Kirill M.V."/>
            <person name="Chang P."/>
        </authorList>
    </citation>
    <scope>NUCLEOTIDE SEQUENCE [LARGE SCALE GENOMIC DNA]</scope>
    <source>
        <tissue evidence="2">Whole</tissue>
    </source>
</reference>
<keyword evidence="3" id="KW-1185">Reference proteome</keyword>
<dbReference type="OrthoDB" id="7555206at2759"/>
<evidence type="ECO:0000313" key="2">
    <source>
        <dbReference type="EMBL" id="KMQ88874.1"/>
    </source>
</evidence>
<feature type="compositionally biased region" description="Polar residues" evidence="1">
    <location>
        <begin position="412"/>
        <end position="421"/>
    </location>
</feature>
<dbReference type="InterPro" id="IPR043502">
    <property type="entry name" value="DNA/RNA_pol_sf"/>
</dbReference>
<organism evidence="2 3">
    <name type="scientific">Lasius niger</name>
    <name type="common">Black garden ant</name>
    <dbReference type="NCBI Taxonomy" id="67767"/>
    <lineage>
        <taxon>Eukaryota</taxon>
        <taxon>Metazoa</taxon>
        <taxon>Ecdysozoa</taxon>
        <taxon>Arthropoda</taxon>
        <taxon>Hexapoda</taxon>
        <taxon>Insecta</taxon>
        <taxon>Pterygota</taxon>
        <taxon>Neoptera</taxon>
        <taxon>Endopterygota</taxon>
        <taxon>Hymenoptera</taxon>
        <taxon>Apocrita</taxon>
        <taxon>Aculeata</taxon>
        <taxon>Formicoidea</taxon>
        <taxon>Formicidae</taxon>
        <taxon>Formicinae</taxon>
        <taxon>Lasius</taxon>
        <taxon>Lasius</taxon>
    </lineage>
</organism>
<dbReference type="CDD" id="cd01647">
    <property type="entry name" value="RT_LTR"/>
    <property type="match status" value="1"/>
</dbReference>
<dbReference type="Gene3D" id="3.10.10.10">
    <property type="entry name" value="HIV Type 1 Reverse Transcriptase, subunit A, domain 1"/>
    <property type="match status" value="1"/>
</dbReference>
<comment type="caution">
    <text evidence="2">The sequence shown here is derived from an EMBL/GenBank/DDBJ whole genome shotgun (WGS) entry which is preliminary data.</text>
</comment>
<feature type="compositionally biased region" description="Polar residues" evidence="1">
    <location>
        <begin position="73"/>
        <end position="83"/>
    </location>
</feature>
<feature type="region of interest" description="Disordered" evidence="1">
    <location>
        <begin position="389"/>
        <end position="421"/>
    </location>
</feature>
<dbReference type="InterPro" id="IPR043128">
    <property type="entry name" value="Rev_trsase/Diguanyl_cyclase"/>
</dbReference>
<dbReference type="GO" id="GO:0071897">
    <property type="term" value="P:DNA biosynthetic process"/>
    <property type="evidence" value="ECO:0007669"/>
    <property type="project" value="UniProtKB-ARBA"/>
</dbReference>
<feature type="compositionally biased region" description="Low complexity" evidence="1">
    <location>
        <begin position="396"/>
        <end position="410"/>
    </location>
</feature>
<evidence type="ECO:0000256" key="1">
    <source>
        <dbReference type="SAM" id="MobiDB-lite"/>
    </source>
</evidence>
<proteinExistence type="predicted"/>
<sequence>MDRERLENLTLGELQEEAASYRLVPSQAREKCIELIMDHLEKYGPLRKAREGNTCSQIPCSSNMTSTMGSSTPPVNSSVPMQNLQPERDSPLQQMCMLLVEQSRQQQLLFQQMFAALNINRDNGQDLNPRGLFNKAQNTSFGSQDRALQTPISSVSTAHAVNLLSNHIPEFNGTEEEDVEAWIQTIERVAHIHGVSNDILLLAATGKLKNIARKWFDLNISTLIESWVTFKDAIIRRFKRIILFHVAMQKVEARRWNYIKESFQDYATDKMILMKNLKLPEDDTIHLLINGIASRSLREVAAALKVKSVDEFLEEMQRITSSSGEVARKTPPIFVENQKDKDASQAVTTKEADQSKELPKDSFCAYCRAKGHTKLECFKLKRKEKNLPKTESKATSSSVSAVDQVVQPSAEASPSTSKDTLEVSQPSTVAVIADNSERRIELCDSQLKVVFLNNNACNIVALLDTGSPVSFIYIKIDFDDCVKDKLIHTIIEVEETEVPPITDDYLVKVVLKDESVFAYSPRKFAWSERQQMREITDDLLKRGIIKYSASPYCARVVPVRKKSGALRLCVDLRPLNDRVIKQRYPFPLIEDCLARLSNKKIFTLLDIKDGFH</sequence>
<dbReference type="PANTHER" id="PTHR24559">
    <property type="entry name" value="TRANSPOSON TY3-I GAG-POL POLYPROTEIN"/>
    <property type="match status" value="1"/>
</dbReference>
<dbReference type="InterPro" id="IPR053134">
    <property type="entry name" value="RNA-dir_DNA_polymerase"/>
</dbReference>
<feature type="region of interest" description="Disordered" evidence="1">
    <location>
        <begin position="64"/>
        <end position="83"/>
    </location>
</feature>
<dbReference type="EMBL" id="LBMM01008441">
    <property type="protein sequence ID" value="KMQ88874.1"/>
    <property type="molecule type" value="Genomic_DNA"/>
</dbReference>
<dbReference type="PANTHER" id="PTHR24559:SF444">
    <property type="entry name" value="REVERSE TRANSCRIPTASE DOMAIN-CONTAINING PROTEIN"/>
    <property type="match status" value="1"/>
</dbReference>
<dbReference type="Proteomes" id="UP000036403">
    <property type="component" value="Unassembled WGS sequence"/>
</dbReference>
<accession>A0A0J7KF20</accession>
<gene>
    <name evidence="2" type="ORF">RF55_11569</name>
</gene>
<name>A0A0J7KF20_LASNI</name>
<dbReference type="AlphaFoldDB" id="A0A0J7KF20"/>
<dbReference type="PaxDb" id="67767-A0A0J7KF20"/>
<dbReference type="STRING" id="67767.A0A0J7KF20"/>
<dbReference type="Gene3D" id="3.30.70.270">
    <property type="match status" value="1"/>
</dbReference>